<protein>
    <submittedName>
        <fullName evidence="3">Meiotically up-regulated</fullName>
    </submittedName>
</protein>
<evidence type="ECO:0000313" key="3">
    <source>
        <dbReference type="EMBL" id="KAG0651244.1"/>
    </source>
</evidence>
<feature type="compositionally biased region" description="Acidic residues" evidence="1">
    <location>
        <begin position="888"/>
        <end position="897"/>
    </location>
</feature>
<evidence type="ECO:0000256" key="2">
    <source>
        <dbReference type="SAM" id="SignalP"/>
    </source>
</evidence>
<feature type="region of interest" description="Disordered" evidence="1">
    <location>
        <begin position="880"/>
        <end position="984"/>
    </location>
</feature>
<dbReference type="EMBL" id="VNKQ01000004">
    <property type="protein sequence ID" value="KAG0651244.1"/>
    <property type="molecule type" value="Genomic_DNA"/>
</dbReference>
<dbReference type="Pfam" id="PF03357">
    <property type="entry name" value="Snf7"/>
    <property type="match status" value="1"/>
</dbReference>
<name>A0A9P6VPG1_9HELO</name>
<dbReference type="InterPro" id="IPR012341">
    <property type="entry name" value="6hp_glycosidase-like_sf"/>
</dbReference>
<dbReference type="Proteomes" id="UP000785200">
    <property type="component" value="Unassembled WGS sequence"/>
</dbReference>
<dbReference type="SMART" id="SM01149">
    <property type="entry name" value="DUF1237"/>
    <property type="match status" value="1"/>
</dbReference>
<comment type="caution">
    <text evidence="3">The sequence shown here is derived from an EMBL/GenBank/DDBJ whole genome shotgun (WGS) entry which is preliminary data.</text>
</comment>
<dbReference type="InterPro" id="IPR008313">
    <property type="entry name" value="GH125"/>
</dbReference>
<dbReference type="GO" id="GO:0007034">
    <property type="term" value="P:vacuolar transport"/>
    <property type="evidence" value="ECO:0007669"/>
    <property type="project" value="InterPro"/>
</dbReference>
<dbReference type="InterPro" id="IPR008928">
    <property type="entry name" value="6-hairpin_glycosidase_sf"/>
</dbReference>
<evidence type="ECO:0000313" key="4">
    <source>
        <dbReference type="Proteomes" id="UP000785200"/>
    </source>
</evidence>
<organism evidence="3 4">
    <name type="scientific">Hyphodiscus hymeniophilus</name>
    <dbReference type="NCBI Taxonomy" id="353542"/>
    <lineage>
        <taxon>Eukaryota</taxon>
        <taxon>Fungi</taxon>
        <taxon>Dikarya</taxon>
        <taxon>Ascomycota</taxon>
        <taxon>Pezizomycotina</taxon>
        <taxon>Leotiomycetes</taxon>
        <taxon>Helotiales</taxon>
        <taxon>Hyphodiscaceae</taxon>
        <taxon>Hyphodiscus</taxon>
    </lineage>
</organism>
<keyword evidence="4" id="KW-1185">Reference proteome</keyword>
<dbReference type="GO" id="GO:0005975">
    <property type="term" value="P:carbohydrate metabolic process"/>
    <property type="evidence" value="ECO:0007669"/>
    <property type="project" value="InterPro"/>
</dbReference>
<feature type="compositionally biased region" description="Basic and acidic residues" evidence="1">
    <location>
        <begin position="898"/>
        <end position="950"/>
    </location>
</feature>
<proteinExistence type="predicted"/>
<dbReference type="Gene3D" id="1.50.10.10">
    <property type="match status" value="1"/>
</dbReference>
<dbReference type="PANTHER" id="PTHR31047">
    <property type="entry name" value="MEIOTICALLY UP-REGULATED GENE 157 PROTEIN"/>
    <property type="match status" value="1"/>
</dbReference>
<gene>
    <name evidence="3" type="ORF">D0Z07_1507</name>
</gene>
<feature type="signal peptide" evidence="2">
    <location>
        <begin position="1"/>
        <end position="20"/>
    </location>
</feature>
<evidence type="ECO:0000256" key="1">
    <source>
        <dbReference type="SAM" id="MobiDB-lite"/>
    </source>
</evidence>
<feature type="chain" id="PRO_5040144092" evidence="2">
    <location>
        <begin position="21"/>
        <end position="984"/>
    </location>
</feature>
<dbReference type="OrthoDB" id="7771656at2759"/>
<dbReference type="SUPFAM" id="SSF48208">
    <property type="entry name" value="Six-hairpin glycosidases"/>
    <property type="match status" value="1"/>
</dbReference>
<keyword evidence="2" id="KW-0732">Signal</keyword>
<dbReference type="GO" id="GO:0003824">
    <property type="term" value="F:catalytic activity"/>
    <property type="evidence" value="ECO:0007669"/>
    <property type="project" value="UniProtKB-ARBA"/>
</dbReference>
<dbReference type="Gene3D" id="6.10.140.1230">
    <property type="match status" value="1"/>
</dbReference>
<feature type="compositionally biased region" description="Basic and acidic residues" evidence="1">
    <location>
        <begin position="974"/>
        <end position="984"/>
    </location>
</feature>
<sequence length="984" mass="110243">MRLYDLLLSLLWLGPWSTLASTPVDDARQYERACPDYKKYSTFRHQPLSEGPMALPFQRPSIYCRTFSSPLVEQVIEDITGRMENKDLARVFENAFPNTLDTTVRWHVDGTTKHTELKRSVSEAGKWDGAQSFVVTGDINAEWLRDSTNQLLQYQPLAKKDPKIFKLILGAINTQAEYVIESPYCNAFQPPPPSHLAATQNGQEDYVHPAYEPSFVFECKYELDSLAHFLALGNAFYNHTSSLDFLTTRWYKALDTVLQVLDQQSQSTFDAMTGKFQRNSYTFSRRTDQGTETLPLSGVGNPLNYGTGLIRSAFRPSDDSTILGFYIPANAMMAVELKRTAEVLRAAKNVVVAQTLEKRAQAITDGIWNYGVVEHKNYGKVFAYEVDGYGSQILMDDANVPSLLALPILGFVDKTHVVYQQTRKMLLEKSGNPYYLEGRAFHGIGGPHIGLEYAWPMSLLLQAMTSDDDSEIENCLSLVLASARLGLVHESINVNRINDYTRSWFAFRAAFLYILPRVYSSEASLQLTAYRARLPALYSDFVTLRTLNPDGYTANISTWVSGLSSALRSGVLPPNLLILALDESLFQALETKECGRPLSLGTVVSEALSKKKFIGLQEFRDAKESIYGSRWNIRVPSLGEVLSWGLKQLGLGFGGGKLEGKKVVVRANLEEAGKAFESRTKGQRSRTGRIWSLVAFREEFRDLLSPTNELSTVDFEILLRYLQRDRALISWDGETVKLRAKGEVDQITSEDTSIANLKTLISDLSIQTKVLEGRVDELNITARNAVERKNRVAALSALRSKKLAETTLGKRHATLAQLEEVFASIEQAADQVDLVKVMEGSASVLKGLNKEVGGVERVDDVVDGLREEMRKVNEVGDVIAEGGKEGVDEGEVDDELEALEKEERRKAEEVERKEREERESREAEETKKRLDELSEAERIAREKATPEPEKGTGTNAEEAAEKRVEESTMSMKRMSLEPPEKVFA</sequence>
<dbReference type="PANTHER" id="PTHR31047:SF0">
    <property type="entry name" value="MEIOTICALLY UP-REGULATED GENE 157 PROTEIN"/>
    <property type="match status" value="1"/>
</dbReference>
<dbReference type="Pfam" id="PF06824">
    <property type="entry name" value="Glyco_hydro_125"/>
    <property type="match status" value="1"/>
</dbReference>
<accession>A0A9P6VPG1</accession>
<reference evidence="3" key="1">
    <citation type="submission" date="2019-07" db="EMBL/GenBank/DDBJ databases">
        <title>Hyphodiscus hymeniophilus genome sequencing and assembly.</title>
        <authorList>
            <person name="Kramer G."/>
            <person name="Nodwell J."/>
        </authorList>
    </citation>
    <scope>NUCLEOTIDE SEQUENCE</scope>
    <source>
        <strain evidence="3">ATCC 34498</strain>
    </source>
</reference>
<dbReference type="InterPro" id="IPR005024">
    <property type="entry name" value="Snf7_fam"/>
</dbReference>
<dbReference type="AlphaFoldDB" id="A0A9P6VPG1"/>